<dbReference type="SUPFAM" id="SSF75005">
    <property type="entry name" value="Arabinanase/levansucrase/invertase"/>
    <property type="match status" value="1"/>
</dbReference>
<keyword evidence="7" id="KW-0732">Signal</keyword>
<dbReference type="PANTHER" id="PTHR42812:SF5">
    <property type="entry name" value="ENDO-ARABINASE"/>
    <property type="match status" value="1"/>
</dbReference>
<evidence type="ECO:0000256" key="4">
    <source>
        <dbReference type="PIRSR" id="PIRSR606710-1"/>
    </source>
</evidence>
<feature type="active site" description="Proton donor" evidence="4">
    <location>
        <position position="253"/>
    </location>
</feature>
<dbReference type="InterPro" id="IPR023296">
    <property type="entry name" value="Glyco_hydro_beta-prop_sf"/>
</dbReference>
<dbReference type="InterPro" id="IPR006710">
    <property type="entry name" value="Glyco_hydro_43"/>
</dbReference>
<gene>
    <name evidence="8" type="ORF">UCREL1_1849</name>
</gene>
<dbReference type="eggNOG" id="ENOG502S9PF">
    <property type="taxonomic scope" value="Eukaryota"/>
</dbReference>
<accession>M7T3I3</accession>
<dbReference type="HOGENOM" id="CLU_009397_8_0_1"/>
<evidence type="ECO:0000256" key="6">
    <source>
        <dbReference type="RuleBase" id="RU361187"/>
    </source>
</evidence>
<dbReference type="KEGG" id="ela:UCREL1_1849"/>
<dbReference type="Gene3D" id="2.115.10.20">
    <property type="entry name" value="Glycosyl hydrolase domain, family 43"/>
    <property type="match status" value="1"/>
</dbReference>
<dbReference type="EMBL" id="KB705701">
    <property type="protein sequence ID" value="EMR71112.1"/>
    <property type="molecule type" value="Genomic_DNA"/>
</dbReference>
<proteinExistence type="inferred from homology"/>
<dbReference type="CDD" id="cd08999">
    <property type="entry name" value="GH43_ABN-like"/>
    <property type="match status" value="1"/>
</dbReference>
<evidence type="ECO:0000256" key="1">
    <source>
        <dbReference type="ARBA" id="ARBA00009865"/>
    </source>
</evidence>
<evidence type="ECO:0000256" key="3">
    <source>
        <dbReference type="ARBA" id="ARBA00023295"/>
    </source>
</evidence>
<keyword evidence="3 6" id="KW-0326">Glycosidase</keyword>
<organism evidence="8 9">
    <name type="scientific">Eutypa lata (strain UCR-EL1)</name>
    <name type="common">Grapevine dieback disease fungus</name>
    <name type="synonym">Eutypa armeniacae</name>
    <dbReference type="NCBI Taxonomy" id="1287681"/>
    <lineage>
        <taxon>Eukaryota</taxon>
        <taxon>Fungi</taxon>
        <taxon>Dikarya</taxon>
        <taxon>Ascomycota</taxon>
        <taxon>Pezizomycotina</taxon>
        <taxon>Sordariomycetes</taxon>
        <taxon>Xylariomycetidae</taxon>
        <taxon>Xylariales</taxon>
        <taxon>Diatrypaceae</taxon>
        <taxon>Eutypa</taxon>
    </lineage>
</organism>
<dbReference type="Proteomes" id="UP000012174">
    <property type="component" value="Unassembled WGS sequence"/>
</dbReference>
<name>M7T3I3_EUTLA</name>
<sequence length="353" mass="37308">MAHSISTLLSTLLLSVLGYHLVSGVPIASHHAAQQRHPSTARTEIVHGRRSAAVPAFNSNFADPSIFQDTDGQWYAFATEGNGKTVQVARAPAVLGPWELLDHDDLLPTSPSWATGKYTWAPAVDRVDDGSYVMYYSAQLDGDYSRFHGIGTATADSVLGPYTPSPGKPFAANVTAGGAIDASGFRDGKTGKRYVVYKVDGNSLGSGGSCGNVDAPVHPTPIMLQEVEADGVTRLGGPTPILDRTEDDGPLVEAPSLLRMRDGRYVLFYSSGCFNDASYRTNYAIASEVTGPYVRAKQAMMKSGDRLGLAAPGGAAAAADGSALVFHADCPQGRCMHVSVLNVDQDDVVTLEE</sequence>
<protein>
    <submittedName>
        <fullName evidence="8">Putative glycosyl hydrolase family 43 protein</fullName>
    </submittedName>
</protein>
<comment type="similarity">
    <text evidence="1 6">Belongs to the glycosyl hydrolase 43 family.</text>
</comment>
<feature type="active site" description="Proton acceptor" evidence="4">
    <location>
        <position position="63"/>
    </location>
</feature>
<dbReference type="GO" id="GO:0005975">
    <property type="term" value="P:carbohydrate metabolic process"/>
    <property type="evidence" value="ECO:0007669"/>
    <property type="project" value="InterPro"/>
</dbReference>
<evidence type="ECO:0000256" key="5">
    <source>
        <dbReference type="PIRSR" id="PIRSR606710-2"/>
    </source>
</evidence>
<evidence type="ECO:0000313" key="8">
    <source>
        <dbReference type="EMBL" id="EMR71112.1"/>
    </source>
</evidence>
<feature type="chain" id="PRO_5004085214" evidence="7">
    <location>
        <begin position="25"/>
        <end position="353"/>
    </location>
</feature>
<dbReference type="InterPro" id="IPR051795">
    <property type="entry name" value="Glycosyl_Hydrlase_43"/>
</dbReference>
<keyword evidence="2 6" id="KW-0378">Hydrolase</keyword>
<evidence type="ECO:0000256" key="2">
    <source>
        <dbReference type="ARBA" id="ARBA00022801"/>
    </source>
</evidence>
<reference evidence="9" key="1">
    <citation type="journal article" date="2013" name="Genome Announc.">
        <title>Draft genome sequence of the grapevine dieback fungus Eutypa lata UCR-EL1.</title>
        <authorList>
            <person name="Blanco-Ulate B."/>
            <person name="Rolshausen P.E."/>
            <person name="Cantu D."/>
        </authorList>
    </citation>
    <scope>NUCLEOTIDE SEQUENCE [LARGE SCALE GENOMIC DNA]</scope>
    <source>
        <strain evidence="9">UCR-EL1</strain>
    </source>
</reference>
<dbReference type="OrthoDB" id="3879658at2759"/>
<feature type="site" description="Important for catalytic activity, responsible for pKa modulation of the active site Glu and correct orientation of both the proton donor and substrate" evidence="5">
    <location>
        <position position="181"/>
    </location>
</feature>
<evidence type="ECO:0000256" key="7">
    <source>
        <dbReference type="SAM" id="SignalP"/>
    </source>
</evidence>
<keyword evidence="9" id="KW-1185">Reference proteome</keyword>
<dbReference type="PANTHER" id="PTHR42812">
    <property type="entry name" value="BETA-XYLOSIDASE"/>
    <property type="match status" value="1"/>
</dbReference>
<dbReference type="OMA" id="DPSFMKA"/>
<dbReference type="GO" id="GO:0004553">
    <property type="term" value="F:hydrolase activity, hydrolyzing O-glycosyl compounds"/>
    <property type="evidence" value="ECO:0007669"/>
    <property type="project" value="InterPro"/>
</dbReference>
<dbReference type="AlphaFoldDB" id="M7T3I3"/>
<feature type="signal peptide" evidence="7">
    <location>
        <begin position="1"/>
        <end position="24"/>
    </location>
</feature>
<dbReference type="Pfam" id="PF04616">
    <property type="entry name" value="Glyco_hydro_43"/>
    <property type="match status" value="1"/>
</dbReference>
<evidence type="ECO:0000313" key="9">
    <source>
        <dbReference type="Proteomes" id="UP000012174"/>
    </source>
</evidence>